<evidence type="ECO:0000313" key="3">
    <source>
        <dbReference type="Proteomes" id="UP001221686"/>
    </source>
</evidence>
<gene>
    <name evidence="2" type="ORF">POL25_13615</name>
</gene>
<name>A0ABT5DXW3_9BACT</name>
<accession>A0ABT5DXW3</accession>
<dbReference type="Proteomes" id="UP001221686">
    <property type="component" value="Unassembled WGS sequence"/>
</dbReference>
<evidence type="ECO:0000313" key="2">
    <source>
        <dbReference type="EMBL" id="MDC0717939.1"/>
    </source>
</evidence>
<comment type="caution">
    <text evidence="2">The sequence shown here is derived from an EMBL/GenBank/DDBJ whole genome shotgun (WGS) entry which is preliminary data.</text>
</comment>
<dbReference type="EMBL" id="JAQNDL010000001">
    <property type="protein sequence ID" value="MDC0717939.1"/>
    <property type="molecule type" value="Genomic_DNA"/>
</dbReference>
<dbReference type="RefSeq" id="WP_272086420.1">
    <property type="nucleotide sequence ID" value="NZ_JAQNDL010000001.1"/>
</dbReference>
<keyword evidence="1" id="KW-0732">Signal</keyword>
<protein>
    <submittedName>
        <fullName evidence="2">Uncharacterized protein</fullName>
    </submittedName>
</protein>
<proteinExistence type="predicted"/>
<reference evidence="2 3" key="1">
    <citation type="submission" date="2022-11" db="EMBL/GenBank/DDBJ databases">
        <title>Minimal conservation of predation-associated metabolite biosynthetic gene clusters underscores biosynthetic potential of Myxococcota including descriptions for ten novel species: Archangium lansinium sp. nov., Myxococcus landrumus sp. nov., Nannocystis bai.</title>
        <authorList>
            <person name="Ahearne A."/>
            <person name="Stevens C."/>
            <person name="Dowd S."/>
        </authorList>
    </citation>
    <scope>NUCLEOTIDE SEQUENCE [LARGE SCALE GENOMIC DNA]</scope>
    <source>
        <strain evidence="2 3">BB15-2</strain>
    </source>
</reference>
<sequence length="171" mass="17924">MIRNILMVCSVLSSLAVTPAMARPLVAPSEPAQGGGQFGPSRPDQGAWNQGLDSALLLQVCTQTQIFVGTGSNNRAYDCDTLTGPFCLAQCADEIEGDTCRSQCDDGGALFCAPSELTARWGGLGGWGGFGPWGGNRPGIGPWDDRPGIGDIDEELIFIDTSTCLQLDLQG</sequence>
<organism evidence="2 3">
    <name type="scientific">Nannocystis bainbridge</name>
    <dbReference type="NCBI Taxonomy" id="2995303"/>
    <lineage>
        <taxon>Bacteria</taxon>
        <taxon>Pseudomonadati</taxon>
        <taxon>Myxococcota</taxon>
        <taxon>Polyangia</taxon>
        <taxon>Nannocystales</taxon>
        <taxon>Nannocystaceae</taxon>
        <taxon>Nannocystis</taxon>
    </lineage>
</organism>
<keyword evidence="3" id="KW-1185">Reference proteome</keyword>
<feature type="signal peptide" evidence="1">
    <location>
        <begin position="1"/>
        <end position="22"/>
    </location>
</feature>
<feature type="chain" id="PRO_5046941013" evidence="1">
    <location>
        <begin position="23"/>
        <end position="171"/>
    </location>
</feature>
<evidence type="ECO:0000256" key="1">
    <source>
        <dbReference type="SAM" id="SignalP"/>
    </source>
</evidence>